<evidence type="ECO:0000313" key="1">
    <source>
        <dbReference type="EMBL" id="MFC6755352.1"/>
    </source>
</evidence>
<sequence>SGGGTLAAFIAAREKSVRQLITVAAPIDHNAWTEFHNVSSLTDSLSIQPYTAALANIPQIHFSGEQDKIAPSQLTKQWATQLTGSFAQTNVRIVMLADVNHQCGWVEKWAALSEQYLGTR</sequence>
<comment type="caution">
    <text evidence="1">The sequence shown here is derived from an EMBL/GenBank/DDBJ whole genome shotgun (WGS) entry which is preliminary data.</text>
</comment>
<proteinExistence type="predicted"/>
<keyword evidence="2" id="KW-1185">Reference proteome</keyword>
<evidence type="ECO:0008006" key="3">
    <source>
        <dbReference type="Google" id="ProtNLM"/>
    </source>
</evidence>
<dbReference type="InterPro" id="IPR029058">
    <property type="entry name" value="AB_hydrolase_fold"/>
</dbReference>
<dbReference type="RefSeq" id="WP_379784400.1">
    <property type="nucleotide sequence ID" value="NZ_JBHSWW010000735.1"/>
</dbReference>
<dbReference type="Gene3D" id="3.40.50.1820">
    <property type="entry name" value="alpha/beta hydrolase"/>
    <property type="match status" value="1"/>
</dbReference>
<evidence type="ECO:0000313" key="2">
    <source>
        <dbReference type="Proteomes" id="UP001596442"/>
    </source>
</evidence>
<reference evidence="1 2" key="1">
    <citation type="journal article" date="2019" name="Int. J. Syst. Evol. Microbiol.">
        <title>The Global Catalogue of Microorganisms (GCM) 10K type strain sequencing project: providing services to taxonomists for standard genome sequencing and annotation.</title>
        <authorList>
            <consortium name="The Broad Institute Genomics Platform"/>
            <consortium name="The Broad Institute Genome Sequencing Center for Infectious Disease"/>
            <person name="Wu L."/>
            <person name="Ma J."/>
        </authorList>
    </citation>
    <scope>NUCLEOTIDE SEQUENCE [LARGE SCALE GENOMIC DNA]</scope>
    <source>
        <strain evidence="1 2">CGMCC 1.3239</strain>
    </source>
</reference>
<protein>
    <recommendedName>
        <fullName evidence="3">Alpha/beta hydrolase</fullName>
    </recommendedName>
</protein>
<dbReference type="SUPFAM" id="SSF53474">
    <property type="entry name" value="alpha/beta-Hydrolases"/>
    <property type="match status" value="1"/>
</dbReference>
<dbReference type="AlphaFoldDB" id="A0ABD5SG29"/>
<dbReference type="EMBL" id="JBHSWW010000735">
    <property type="protein sequence ID" value="MFC6755352.1"/>
    <property type="molecule type" value="Genomic_DNA"/>
</dbReference>
<dbReference type="Proteomes" id="UP001596442">
    <property type="component" value="Unassembled WGS sequence"/>
</dbReference>
<organism evidence="1 2">
    <name type="scientific">Halorubrum tibetense</name>
    <dbReference type="NCBI Taxonomy" id="175631"/>
    <lineage>
        <taxon>Archaea</taxon>
        <taxon>Methanobacteriati</taxon>
        <taxon>Methanobacteriota</taxon>
        <taxon>Stenosarchaea group</taxon>
        <taxon>Halobacteria</taxon>
        <taxon>Halobacteriales</taxon>
        <taxon>Haloferacaceae</taxon>
        <taxon>Halorubrum</taxon>
    </lineage>
</organism>
<feature type="non-terminal residue" evidence="1">
    <location>
        <position position="1"/>
    </location>
</feature>
<name>A0ABD5SG29_9EURY</name>
<gene>
    <name evidence="1" type="ORF">ACFQEU_18030</name>
</gene>
<accession>A0ABD5SG29</accession>